<feature type="transmembrane region" description="Helical" evidence="7">
    <location>
        <begin position="480"/>
        <end position="498"/>
    </location>
</feature>
<keyword evidence="5 7" id="KW-1133">Transmembrane helix</keyword>
<feature type="transmembrane region" description="Helical" evidence="7">
    <location>
        <begin position="339"/>
        <end position="358"/>
    </location>
</feature>
<evidence type="ECO:0000256" key="3">
    <source>
        <dbReference type="ARBA" id="ARBA00022475"/>
    </source>
</evidence>
<feature type="transmembrane region" description="Helical" evidence="7">
    <location>
        <begin position="20"/>
        <end position="42"/>
    </location>
</feature>
<comment type="subcellular location">
    <subcellularLocation>
        <location evidence="1">Cell membrane</location>
        <topology evidence="1">Multi-pass membrane protein</topology>
    </subcellularLocation>
</comment>
<reference evidence="9 10" key="1">
    <citation type="submission" date="2021-03" db="EMBL/GenBank/DDBJ databases">
        <title>Sequencing the genomes of 1000 actinobacteria strains.</title>
        <authorList>
            <person name="Klenk H.-P."/>
        </authorList>
    </citation>
    <scope>NUCLEOTIDE SEQUENCE [LARGE SCALE GENOMIC DNA]</scope>
    <source>
        <strain evidence="9 10">DSM 18824</strain>
    </source>
</reference>
<dbReference type="EMBL" id="JAGINT010000001">
    <property type="protein sequence ID" value="MBP2353250.1"/>
    <property type="molecule type" value="Genomic_DNA"/>
</dbReference>
<proteinExistence type="predicted"/>
<keyword evidence="4 7" id="KW-0812">Transmembrane</keyword>
<keyword evidence="6 7" id="KW-0472">Membrane</keyword>
<keyword evidence="10" id="KW-1185">Reference proteome</keyword>
<feature type="transmembrane region" description="Helical" evidence="7">
    <location>
        <begin position="232"/>
        <end position="255"/>
    </location>
</feature>
<feature type="transmembrane region" description="Helical" evidence="7">
    <location>
        <begin position="276"/>
        <end position="295"/>
    </location>
</feature>
<dbReference type="SUPFAM" id="SSF103473">
    <property type="entry name" value="MFS general substrate transporter"/>
    <property type="match status" value="1"/>
</dbReference>
<feature type="transmembrane region" description="Helical" evidence="7">
    <location>
        <begin position="111"/>
        <end position="136"/>
    </location>
</feature>
<dbReference type="InterPro" id="IPR011701">
    <property type="entry name" value="MFS"/>
</dbReference>
<feature type="transmembrane region" description="Helical" evidence="7">
    <location>
        <begin position="364"/>
        <end position="386"/>
    </location>
</feature>
<evidence type="ECO:0000256" key="2">
    <source>
        <dbReference type="ARBA" id="ARBA00022448"/>
    </source>
</evidence>
<dbReference type="NCBIfam" id="TIGR00711">
    <property type="entry name" value="efflux_EmrB"/>
    <property type="match status" value="1"/>
</dbReference>
<dbReference type="PANTHER" id="PTHR42718:SF46">
    <property type="entry name" value="BLR6921 PROTEIN"/>
    <property type="match status" value="1"/>
</dbReference>
<keyword evidence="2" id="KW-0813">Transport</keyword>
<gene>
    <name evidence="9" type="ORF">JOF29_004333</name>
</gene>
<comment type="caution">
    <text evidence="9">The sequence shown here is derived from an EMBL/GenBank/DDBJ whole genome shotgun (WGS) entry which is preliminary data.</text>
</comment>
<evidence type="ECO:0000313" key="9">
    <source>
        <dbReference type="EMBL" id="MBP2353250.1"/>
    </source>
</evidence>
<dbReference type="Pfam" id="PF07690">
    <property type="entry name" value="MFS_1"/>
    <property type="match status" value="1"/>
</dbReference>
<keyword evidence="3" id="KW-1003">Cell membrane</keyword>
<dbReference type="Gene3D" id="1.20.1720.10">
    <property type="entry name" value="Multidrug resistance protein D"/>
    <property type="match status" value="1"/>
</dbReference>
<dbReference type="InterPro" id="IPR004638">
    <property type="entry name" value="EmrB-like"/>
</dbReference>
<feature type="transmembrane region" description="Helical" evidence="7">
    <location>
        <begin position="86"/>
        <end position="105"/>
    </location>
</feature>
<dbReference type="PROSITE" id="PS50850">
    <property type="entry name" value="MFS"/>
    <property type="match status" value="1"/>
</dbReference>
<dbReference type="PRINTS" id="PR01036">
    <property type="entry name" value="TCRTETB"/>
</dbReference>
<feature type="transmembrane region" description="Helical" evidence="7">
    <location>
        <begin position="62"/>
        <end position="79"/>
    </location>
</feature>
<accession>A0ABS4UNN2</accession>
<feature type="domain" description="Major facilitator superfamily (MFS) profile" evidence="8">
    <location>
        <begin position="20"/>
        <end position="502"/>
    </location>
</feature>
<evidence type="ECO:0000256" key="6">
    <source>
        <dbReference type="ARBA" id="ARBA00023136"/>
    </source>
</evidence>
<feature type="transmembrane region" description="Helical" evidence="7">
    <location>
        <begin position="208"/>
        <end position="226"/>
    </location>
</feature>
<organism evidence="9 10">
    <name type="scientific">Kribbella aluminosa</name>
    <dbReference type="NCBI Taxonomy" id="416017"/>
    <lineage>
        <taxon>Bacteria</taxon>
        <taxon>Bacillati</taxon>
        <taxon>Actinomycetota</taxon>
        <taxon>Actinomycetes</taxon>
        <taxon>Propionibacteriales</taxon>
        <taxon>Kribbellaceae</taxon>
        <taxon>Kribbella</taxon>
    </lineage>
</organism>
<feature type="transmembrane region" description="Helical" evidence="7">
    <location>
        <begin position="148"/>
        <end position="168"/>
    </location>
</feature>
<dbReference type="InterPro" id="IPR020846">
    <property type="entry name" value="MFS_dom"/>
</dbReference>
<feature type="transmembrane region" description="Helical" evidence="7">
    <location>
        <begin position="174"/>
        <end position="196"/>
    </location>
</feature>
<sequence>MTPDATTAAPALTGTRRFGVLVALCLAVLVLGLDTTVLNVALPTLAKDLDASTGQLQWMANSYNLVLAALLLPAGLLGDRYGRSRIIAIALALFGLASLACALSDSAGQLIAARAFLGIGAAMIVPVALSLITVLFRTEEERKKAIGFFVVANSIGMPLGPIVGGLLLDHAGWQWIFLMNVPIAFLAALAVTLLVPETRSSRRPAIDWLGIVLSSAGLATLVYGVTKAGETSWADAVTIVFLGLAVVLIGGFLLWQRRNPEPLIELRLFRERVFTGGAVLLTVSVFAIFGLLFTMPQYFQGINGSDALHTGLKLLPFIGGMTAGAKLAAPVESRIGTRLVVMTGFVVMAGGFVLGAFTGRGTGYGYTAIWFVVVGFGLGCSMPQAMNAALGVLDPERAGTGSGLLQAFRQVGGTVGVAVLGTVLNSVYRHNVDTTGLPTQVADAAQRSLAGGLAVAAKTGSAELASSVREAFLTSLNTTMWVSGGIAVAGAILAATLMPKRAAKASPDALTGVQQDA</sequence>
<evidence type="ECO:0000256" key="7">
    <source>
        <dbReference type="SAM" id="Phobius"/>
    </source>
</evidence>
<dbReference type="Gene3D" id="1.20.1250.20">
    <property type="entry name" value="MFS general substrate transporter like domains"/>
    <property type="match status" value="1"/>
</dbReference>
<name>A0ABS4UNN2_9ACTN</name>
<evidence type="ECO:0000256" key="5">
    <source>
        <dbReference type="ARBA" id="ARBA00022989"/>
    </source>
</evidence>
<evidence type="ECO:0000256" key="4">
    <source>
        <dbReference type="ARBA" id="ARBA00022692"/>
    </source>
</evidence>
<evidence type="ECO:0000259" key="8">
    <source>
        <dbReference type="PROSITE" id="PS50850"/>
    </source>
</evidence>
<evidence type="ECO:0000313" key="10">
    <source>
        <dbReference type="Proteomes" id="UP000755585"/>
    </source>
</evidence>
<dbReference type="Proteomes" id="UP000755585">
    <property type="component" value="Unassembled WGS sequence"/>
</dbReference>
<protein>
    <submittedName>
        <fullName evidence="9">EmrB/QacA subfamily drug resistance transporter</fullName>
    </submittedName>
</protein>
<dbReference type="CDD" id="cd17321">
    <property type="entry name" value="MFS_MMR_MDR_like"/>
    <property type="match status" value="1"/>
</dbReference>
<dbReference type="InterPro" id="IPR036259">
    <property type="entry name" value="MFS_trans_sf"/>
</dbReference>
<evidence type="ECO:0000256" key="1">
    <source>
        <dbReference type="ARBA" id="ARBA00004651"/>
    </source>
</evidence>
<feature type="transmembrane region" description="Helical" evidence="7">
    <location>
        <begin position="407"/>
        <end position="428"/>
    </location>
</feature>
<dbReference type="PANTHER" id="PTHR42718">
    <property type="entry name" value="MAJOR FACILITATOR SUPERFAMILY MULTIDRUG TRANSPORTER MFSC"/>
    <property type="match status" value="1"/>
</dbReference>
<dbReference type="RefSeq" id="WP_209695874.1">
    <property type="nucleotide sequence ID" value="NZ_BAAAVU010000012.1"/>
</dbReference>